<protein>
    <submittedName>
        <fullName evidence="1">Uncharacterized protein</fullName>
    </submittedName>
</protein>
<sequence>MDMTGLIRIGAARRTNGSGGMRAWAWGVLRPRYPNVSIPDWRTALSTTKWTADMNVMLSARPSKPARFNKLLRVLGRALIVLAALLALNPPALAEVQPGMVIDNVANASYTVGVQTATSQSNPHSMIVLPTPTTAVMNTMRYDPVDPSAVIVNVPASEYSQTGAGGPFFAVNPPVDSGGALIDLTTADLVNSTQYQVDESIFIMISEADQDLDFLTQDTITVSIITASGDFEIIRLTETGPHTGVFAGHVPTGSGGVNTRDGTLDVMQGSQVTINYTDPDDLSDTETATVQVATSSN</sequence>
<accession>A0A0F8ZXN1</accession>
<reference evidence="1" key="1">
    <citation type="journal article" date="2015" name="Nature">
        <title>Complex archaea that bridge the gap between prokaryotes and eukaryotes.</title>
        <authorList>
            <person name="Spang A."/>
            <person name="Saw J.H."/>
            <person name="Jorgensen S.L."/>
            <person name="Zaremba-Niedzwiedzka K."/>
            <person name="Martijn J."/>
            <person name="Lind A.E."/>
            <person name="van Eijk R."/>
            <person name="Schleper C."/>
            <person name="Guy L."/>
            <person name="Ettema T.J."/>
        </authorList>
    </citation>
    <scope>NUCLEOTIDE SEQUENCE</scope>
</reference>
<dbReference type="EMBL" id="LAZR01049027">
    <property type="protein sequence ID" value="KKK90600.1"/>
    <property type="molecule type" value="Genomic_DNA"/>
</dbReference>
<proteinExistence type="predicted"/>
<evidence type="ECO:0000313" key="1">
    <source>
        <dbReference type="EMBL" id="KKK90600.1"/>
    </source>
</evidence>
<comment type="caution">
    <text evidence="1">The sequence shown here is derived from an EMBL/GenBank/DDBJ whole genome shotgun (WGS) entry which is preliminary data.</text>
</comment>
<gene>
    <name evidence="1" type="ORF">LCGC14_2721370</name>
</gene>
<name>A0A0F8ZXN1_9ZZZZ</name>
<feature type="non-terminal residue" evidence="1">
    <location>
        <position position="297"/>
    </location>
</feature>
<dbReference type="AlphaFoldDB" id="A0A0F8ZXN1"/>
<organism evidence="1">
    <name type="scientific">marine sediment metagenome</name>
    <dbReference type="NCBI Taxonomy" id="412755"/>
    <lineage>
        <taxon>unclassified sequences</taxon>
        <taxon>metagenomes</taxon>
        <taxon>ecological metagenomes</taxon>
    </lineage>
</organism>